<protein>
    <recommendedName>
        <fullName evidence="1">DUF3447 domain-containing protein</fullName>
    </recommendedName>
</protein>
<gene>
    <name evidence="2" type="ORF">M9Y10_033101</name>
</gene>
<dbReference type="Gene3D" id="1.25.40.20">
    <property type="entry name" value="Ankyrin repeat-containing domain"/>
    <property type="match status" value="1"/>
</dbReference>
<dbReference type="SMART" id="SM00248">
    <property type="entry name" value="ANK"/>
    <property type="match status" value="4"/>
</dbReference>
<dbReference type="InterPro" id="IPR020683">
    <property type="entry name" value="DUF3447"/>
</dbReference>
<dbReference type="InterPro" id="IPR036770">
    <property type="entry name" value="Ankyrin_rpt-contain_sf"/>
</dbReference>
<dbReference type="EMBL" id="JAPFFF010000055">
    <property type="protein sequence ID" value="KAK8838474.1"/>
    <property type="molecule type" value="Genomic_DNA"/>
</dbReference>
<feature type="domain" description="DUF3447" evidence="1">
    <location>
        <begin position="236"/>
        <end position="315"/>
    </location>
</feature>
<dbReference type="Proteomes" id="UP001470230">
    <property type="component" value="Unassembled WGS sequence"/>
</dbReference>
<evidence type="ECO:0000313" key="2">
    <source>
        <dbReference type="EMBL" id="KAK8838474.1"/>
    </source>
</evidence>
<name>A0ABR2GX32_9EUKA</name>
<sequence>MSKKNVELFEKYSELQNLLLSMDDEPKINEVKNFIDDNNLWKNKNKTLSTIRLIASIVLVKPNLLDNAVKLLNLYDSIDMYSYNDFFSLDRTADKEVIYRTQVILLLFILSKHGSLIKEGKYGYYDSVFLKPVEFCKIDMYISFYDSQDIKKLSDEDKIKKRNQLHSINQISDLIRKDDLDGLQSFISKNNYDISLQIPRSLFEMHDILNNATPLEISAFYGSINCFKFLLNMSVKINYKRLLASSYAGGNYEIIHITENQCQDEEIKKNIDCLHQSILYFHDDLIDYFVQNYSVKIDSESYIKCIYASNYGAFLKLLQLDNSLAINEFGLIGSTPIDIASFEGFLDFFKFLMSIEKVDPKKHNSFGKTVLQSAARSGKLYIVKYIIKHSLVDPNDKGEYGISAAQIARNYGWKKVFDFLKPISNPADLEEEEEEESGDD</sequence>
<proteinExistence type="predicted"/>
<evidence type="ECO:0000259" key="1">
    <source>
        <dbReference type="Pfam" id="PF11929"/>
    </source>
</evidence>
<dbReference type="InterPro" id="IPR002110">
    <property type="entry name" value="Ankyrin_rpt"/>
</dbReference>
<keyword evidence="3" id="KW-1185">Reference proteome</keyword>
<dbReference type="Pfam" id="PF12796">
    <property type="entry name" value="Ank_2"/>
    <property type="match status" value="1"/>
</dbReference>
<dbReference type="PANTHER" id="PTHR24159:SF5">
    <property type="entry name" value="ANK_REP_REGION DOMAIN-CONTAINING PROTEIN"/>
    <property type="match status" value="1"/>
</dbReference>
<dbReference type="SUPFAM" id="SSF48403">
    <property type="entry name" value="Ankyrin repeat"/>
    <property type="match status" value="1"/>
</dbReference>
<dbReference type="Pfam" id="PF11929">
    <property type="entry name" value="DUF3447"/>
    <property type="match status" value="1"/>
</dbReference>
<comment type="caution">
    <text evidence="2">The sequence shown here is derived from an EMBL/GenBank/DDBJ whole genome shotgun (WGS) entry which is preliminary data.</text>
</comment>
<reference evidence="2 3" key="1">
    <citation type="submission" date="2024-04" db="EMBL/GenBank/DDBJ databases">
        <title>Tritrichomonas musculus Genome.</title>
        <authorList>
            <person name="Alves-Ferreira E."/>
            <person name="Grigg M."/>
            <person name="Lorenzi H."/>
            <person name="Galac M."/>
        </authorList>
    </citation>
    <scope>NUCLEOTIDE SEQUENCE [LARGE SCALE GENOMIC DNA]</scope>
    <source>
        <strain evidence="2 3">EAF2021</strain>
    </source>
</reference>
<accession>A0ABR2GX32</accession>
<evidence type="ECO:0000313" key="3">
    <source>
        <dbReference type="Proteomes" id="UP001470230"/>
    </source>
</evidence>
<dbReference type="PANTHER" id="PTHR24159">
    <property type="match status" value="1"/>
</dbReference>
<organism evidence="2 3">
    <name type="scientific">Tritrichomonas musculus</name>
    <dbReference type="NCBI Taxonomy" id="1915356"/>
    <lineage>
        <taxon>Eukaryota</taxon>
        <taxon>Metamonada</taxon>
        <taxon>Parabasalia</taxon>
        <taxon>Tritrichomonadida</taxon>
        <taxon>Tritrichomonadidae</taxon>
        <taxon>Tritrichomonas</taxon>
    </lineage>
</organism>